<dbReference type="Gene3D" id="3.40.140.10">
    <property type="entry name" value="Cytidine Deaminase, domain 2"/>
    <property type="match status" value="1"/>
</dbReference>
<comment type="caution">
    <text evidence="1">The sequence shown here is derived from an EMBL/GenBank/DDBJ whole genome shotgun (WGS) entry which is preliminary data.</text>
</comment>
<proteinExistence type="predicted"/>
<keyword evidence="2" id="KW-1185">Reference proteome</keyword>
<dbReference type="EMBL" id="ADLE01000001">
    <property type="protein sequence ID" value="EJZ66305.1"/>
    <property type="molecule type" value="Genomic_DNA"/>
</dbReference>
<dbReference type="OrthoDB" id="1099936at2"/>
<dbReference type="Proteomes" id="UP000006044">
    <property type="component" value="Unassembled WGS sequence"/>
</dbReference>
<dbReference type="AlphaFoldDB" id="K0XR12"/>
<dbReference type="STRING" id="742726.HMPREF9448_00482"/>
<protein>
    <recommendedName>
        <fullName evidence="3">JAB domain-containing protein</fullName>
    </recommendedName>
</protein>
<dbReference type="eggNOG" id="ENOG503340N">
    <property type="taxonomic scope" value="Bacteria"/>
</dbReference>
<sequence>MDIGRIAHGGVYIYRGELDFMARTILDSPHMETGGNLLGYWTPNGDAVIMYVLGPGRRSVCRFTSFIQDADYLQLHADRLFEEYHLSHIGVWHSHHGLGLSYPSGGDVQSIQEGMLADGLSRCILAIGICDRAGASVNAFSFVCTGEGVKMNLVPWNVVQGDGSVRSRYDTAYRDSVIMPQVKEAVYHELNMIPVQQMPPENGVKFDTGFWLNNKENRLQLKRIVSYIQSKYSDVKLLKVDDMTIEIRFDIPRRSSWRIVFDKDFPNRAPYVVRYEAGETTSWSLGALGKNGTPHWLSSFSEMGQSVINSLKYLSI</sequence>
<organism evidence="1 2">
    <name type="scientific">Barnesiella intestinihominis YIT 11860</name>
    <dbReference type="NCBI Taxonomy" id="742726"/>
    <lineage>
        <taxon>Bacteria</taxon>
        <taxon>Pseudomonadati</taxon>
        <taxon>Bacteroidota</taxon>
        <taxon>Bacteroidia</taxon>
        <taxon>Bacteroidales</taxon>
        <taxon>Barnesiellaceae</taxon>
        <taxon>Barnesiella</taxon>
    </lineage>
</organism>
<evidence type="ECO:0008006" key="3">
    <source>
        <dbReference type="Google" id="ProtNLM"/>
    </source>
</evidence>
<name>K0XR12_9BACT</name>
<dbReference type="GeneID" id="77847824"/>
<dbReference type="SUPFAM" id="SSF102712">
    <property type="entry name" value="JAB1/MPN domain"/>
    <property type="match status" value="1"/>
</dbReference>
<gene>
    <name evidence="1" type="ORF">HMPREF9448_00482</name>
</gene>
<evidence type="ECO:0000313" key="1">
    <source>
        <dbReference type="EMBL" id="EJZ66305.1"/>
    </source>
</evidence>
<accession>K0XR12</accession>
<reference evidence="1 2" key="1">
    <citation type="submission" date="2012-08" db="EMBL/GenBank/DDBJ databases">
        <title>The Genome Sequence of Barnesiella intestinihominis YIT 11860.</title>
        <authorList>
            <consortium name="The Broad Institute Genome Sequencing Platform"/>
            <person name="Earl A."/>
            <person name="Ward D."/>
            <person name="Feldgarden M."/>
            <person name="Gevers D."/>
            <person name="Morotomi M."/>
            <person name="Walker B."/>
            <person name="Young S.K."/>
            <person name="Zeng Q."/>
            <person name="Gargeya S."/>
            <person name="Fitzgerald M."/>
            <person name="Haas B."/>
            <person name="Abouelleil A."/>
            <person name="Alvarado L."/>
            <person name="Arachchi H.M."/>
            <person name="Berlin A.M."/>
            <person name="Chapman S.B."/>
            <person name="Goldberg J."/>
            <person name="Griggs A."/>
            <person name="Gujja S."/>
            <person name="Hansen M."/>
            <person name="Howarth C."/>
            <person name="Imamovic A."/>
            <person name="Larimer J."/>
            <person name="McCowen C."/>
            <person name="Montmayeur A."/>
            <person name="Murphy C."/>
            <person name="Neiman D."/>
            <person name="Pearson M."/>
            <person name="Priest M."/>
            <person name="Roberts A."/>
            <person name="Saif S."/>
            <person name="Shea T."/>
            <person name="Sisk P."/>
            <person name="Sykes S."/>
            <person name="Wortman J."/>
            <person name="Nusbaum C."/>
            <person name="Birren B."/>
        </authorList>
    </citation>
    <scope>NUCLEOTIDE SEQUENCE [LARGE SCALE GENOMIC DNA]</scope>
    <source>
        <strain evidence="1 2">YIT 11860</strain>
    </source>
</reference>
<dbReference type="RefSeq" id="WP_008860979.1">
    <property type="nucleotide sequence ID" value="NZ_JH815203.1"/>
</dbReference>
<evidence type="ECO:0000313" key="2">
    <source>
        <dbReference type="Proteomes" id="UP000006044"/>
    </source>
</evidence>
<dbReference type="HOGENOM" id="CLU_904957_0_0_10"/>